<dbReference type="PROSITE" id="PS51257">
    <property type="entry name" value="PROKAR_LIPOPROTEIN"/>
    <property type="match status" value="1"/>
</dbReference>
<dbReference type="RefSeq" id="WP_048641193.1">
    <property type="nucleotide sequence ID" value="NZ_CP012040.1"/>
</dbReference>
<dbReference type="KEGG" id="camu:CA2015_1333"/>
<keyword evidence="3" id="KW-1185">Reference proteome</keyword>
<evidence type="ECO:0000259" key="1">
    <source>
        <dbReference type="PROSITE" id="PS51688"/>
    </source>
</evidence>
<dbReference type="STRING" id="320787.CA2015_1333"/>
<dbReference type="Pfam" id="PF13884">
    <property type="entry name" value="Peptidase_S74"/>
    <property type="match status" value="1"/>
</dbReference>
<dbReference type="EMBL" id="CP012040">
    <property type="protein sequence ID" value="AKP50780.1"/>
    <property type="molecule type" value="Genomic_DNA"/>
</dbReference>
<dbReference type="Proteomes" id="UP000036520">
    <property type="component" value="Chromosome"/>
</dbReference>
<name>A0A0H4PCC0_9BACT</name>
<dbReference type="AlphaFoldDB" id="A0A0H4PCC0"/>
<reference evidence="2 3" key="1">
    <citation type="submission" date="2015-07" db="EMBL/GenBank/DDBJ databases">
        <authorList>
            <person name="Kim K.M."/>
        </authorList>
    </citation>
    <scope>NUCLEOTIDE SEQUENCE [LARGE SCALE GENOMIC DNA]</scope>
    <source>
        <strain evidence="2 3">KCTC 12363</strain>
    </source>
</reference>
<protein>
    <recommendedName>
        <fullName evidence="1">Peptidase S74 domain-containing protein</fullName>
    </recommendedName>
</protein>
<proteinExistence type="predicted"/>
<evidence type="ECO:0000313" key="3">
    <source>
        <dbReference type="Proteomes" id="UP000036520"/>
    </source>
</evidence>
<organism evidence="2 3">
    <name type="scientific">Cyclobacterium amurskyense</name>
    <dbReference type="NCBI Taxonomy" id="320787"/>
    <lineage>
        <taxon>Bacteria</taxon>
        <taxon>Pseudomonadati</taxon>
        <taxon>Bacteroidota</taxon>
        <taxon>Cytophagia</taxon>
        <taxon>Cytophagales</taxon>
        <taxon>Cyclobacteriaceae</taxon>
        <taxon>Cyclobacterium</taxon>
    </lineage>
</organism>
<accession>A0A0H4PCC0</accession>
<dbReference type="OrthoDB" id="839742at2"/>
<dbReference type="InterPro" id="IPR030392">
    <property type="entry name" value="S74_ICA"/>
</dbReference>
<dbReference type="PROSITE" id="PS51688">
    <property type="entry name" value="ICA"/>
    <property type="match status" value="1"/>
</dbReference>
<gene>
    <name evidence="2" type="ORF">CA2015_1333</name>
</gene>
<feature type="domain" description="Peptidase S74" evidence="1">
    <location>
        <begin position="64"/>
        <end position="155"/>
    </location>
</feature>
<evidence type="ECO:0000313" key="2">
    <source>
        <dbReference type="EMBL" id="AKP50780.1"/>
    </source>
</evidence>
<sequence>MKPNIQFALILILSIGILSCSLDDDDKDIKVEICNNGIDDDSDGQIDCADGDCSEDDNCTMAGSDYRLKDNISFLQYGLAEALQLDAKIYTYKSDESAEKRMGFMAQDVQTIMPELVSIDKSDQHLKLKYMDLMAVLVNAIKEQQKIIEANQRQIEMLNCEIEMLE</sequence>